<dbReference type="GO" id="GO:0016020">
    <property type="term" value="C:membrane"/>
    <property type="evidence" value="ECO:0007669"/>
    <property type="project" value="UniProtKB-SubCell"/>
</dbReference>
<dbReference type="PANTHER" id="PTHR43767:SF8">
    <property type="entry name" value="LONG-CHAIN-FATTY-ACID--COA LIGASE"/>
    <property type="match status" value="1"/>
</dbReference>
<proteinExistence type="predicted"/>
<name>A0A829Y6R4_9GAMM</name>
<evidence type="ECO:0000259" key="8">
    <source>
        <dbReference type="Pfam" id="PF00501"/>
    </source>
</evidence>
<dbReference type="InterPro" id="IPR020845">
    <property type="entry name" value="AMP-binding_CS"/>
</dbReference>
<keyword evidence="11" id="KW-1185">Reference proteome</keyword>
<keyword evidence="4" id="KW-0472">Membrane</keyword>
<dbReference type="InterPro" id="IPR000873">
    <property type="entry name" value="AMP-dep_synth/lig_dom"/>
</dbReference>
<dbReference type="EC" id="6.2.1.3" evidence="5"/>
<dbReference type="InterPro" id="IPR042099">
    <property type="entry name" value="ANL_N_sf"/>
</dbReference>
<dbReference type="Pfam" id="PF00501">
    <property type="entry name" value="AMP-binding"/>
    <property type="match status" value="1"/>
</dbReference>
<evidence type="ECO:0000256" key="4">
    <source>
        <dbReference type="ARBA" id="ARBA00023136"/>
    </source>
</evidence>
<dbReference type="InterPro" id="IPR045851">
    <property type="entry name" value="AMP-bd_C_sf"/>
</dbReference>
<comment type="caution">
    <text evidence="10">The sequence shown here is derived from an EMBL/GenBank/DDBJ whole genome shotgun (WGS) entry which is preliminary data.</text>
</comment>
<dbReference type="EMBL" id="BLJN01000001">
    <property type="protein sequence ID" value="GFE78711.1"/>
    <property type="molecule type" value="Genomic_DNA"/>
</dbReference>
<dbReference type="Gene3D" id="3.40.50.12780">
    <property type="entry name" value="N-terminal domain of ligase-like"/>
    <property type="match status" value="1"/>
</dbReference>
<evidence type="ECO:0000256" key="3">
    <source>
        <dbReference type="ARBA" id="ARBA00022598"/>
    </source>
</evidence>
<evidence type="ECO:0000313" key="10">
    <source>
        <dbReference type="EMBL" id="GFE78711.1"/>
    </source>
</evidence>
<sequence>MSAPEAATLPLFVSAEAQRPIAWRRGVPVPLAEFRTHVAPVAARLPNRSAPAAMINLCEDRYKFLVAYAAALSVGHTVLLPSSRAEQVVADVASANAGSYRIDDAAVDAALAQGSSQAVNERISADLTVMIGYTSGSTGQPKTFPKLWRTVSGSNARNAQAIRAALPDKTATVWVLATVPPQHMYGMEMSVLLPLAGDMAVHAGRPLFPADIAAALAELPRPRVLVTTPVHMRAIVGSDQQFPAVDVIVSATAPLDQPLAAAMTAKLGGEMVEMFGSTETCVFASRLTAREEQWRLYDGVRLEPRDDGTLVHAPWFVEPVLLQDMVELQPGNRFVVRGRSSDMIEVAGKRASLTDLTKRLLAIPGVQEAAVFQPDADAVGTIRRVAALVVAPNLTAREVLDQLASGVDSAFLPRPLLIVDQLPRNELGKLPRENLLKALRRE</sequence>
<accession>A0A829Y6R4</accession>
<evidence type="ECO:0000256" key="1">
    <source>
        <dbReference type="ARBA" id="ARBA00004170"/>
    </source>
</evidence>
<dbReference type="SUPFAM" id="SSF56801">
    <property type="entry name" value="Acetyl-CoA synthetase-like"/>
    <property type="match status" value="1"/>
</dbReference>
<dbReference type="Pfam" id="PF13193">
    <property type="entry name" value="AMP-binding_C"/>
    <property type="match status" value="1"/>
</dbReference>
<dbReference type="Proteomes" id="UP000445000">
    <property type="component" value="Unassembled WGS sequence"/>
</dbReference>
<keyword evidence="3 10" id="KW-0436">Ligase</keyword>
<dbReference type="PROSITE" id="PS00455">
    <property type="entry name" value="AMP_BINDING"/>
    <property type="match status" value="1"/>
</dbReference>
<feature type="domain" description="AMP-dependent synthetase/ligase" evidence="8">
    <location>
        <begin position="88"/>
        <end position="292"/>
    </location>
</feature>
<comment type="subcellular location">
    <subcellularLocation>
        <location evidence="1">Membrane</location>
        <topology evidence="1">Peripheral membrane protein</topology>
    </subcellularLocation>
</comment>
<comment type="pathway">
    <text evidence="2">Lipid metabolism; fatty acid beta-oxidation.</text>
</comment>
<evidence type="ECO:0000256" key="7">
    <source>
        <dbReference type="ARBA" id="ARBA00042773"/>
    </source>
</evidence>
<protein>
    <recommendedName>
        <fullName evidence="6">Long-chain-fatty-acid--CoA ligase</fullName>
        <ecNumber evidence="5">6.2.1.3</ecNumber>
    </recommendedName>
    <alternativeName>
        <fullName evidence="7">Long-chain acyl-CoA synthetase</fullName>
    </alternativeName>
</protein>
<feature type="domain" description="AMP-binding enzyme C-terminal" evidence="9">
    <location>
        <begin position="360"/>
        <end position="429"/>
    </location>
</feature>
<dbReference type="AlphaFoldDB" id="A0A829Y6R4"/>
<evidence type="ECO:0000256" key="5">
    <source>
        <dbReference type="ARBA" id="ARBA00026121"/>
    </source>
</evidence>
<dbReference type="InterPro" id="IPR025110">
    <property type="entry name" value="AMP-bd_C"/>
</dbReference>
<reference evidence="11" key="1">
    <citation type="submission" date="2020-01" db="EMBL/GenBank/DDBJ databases">
        <title>'Steroidobacter agaridevorans' sp. nov., agar-degrading bacteria isolated from rhizosphere soils.</title>
        <authorList>
            <person name="Ikenaga M."/>
            <person name="Kataoka M."/>
            <person name="Murouchi A."/>
            <person name="Katsuragi S."/>
            <person name="Sakai M."/>
        </authorList>
    </citation>
    <scope>NUCLEOTIDE SEQUENCE [LARGE SCALE GENOMIC DNA]</scope>
    <source>
        <strain evidence="11">YU21-B</strain>
    </source>
</reference>
<dbReference type="Gene3D" id="3.30.300.30">
    <property type="match status" value="1"/>
</dbReference>
<dbReference type="PANTHER" id="PTHR43767">
    <property type="entry name" value="LONG-CHAIN-FATTY-ACID--COA LIGASE"/>
    <property type="match status" value="1"/>
</dbReference>
<evidence type="ECO:0000313" key="11">
    <source>
        <dbReference type="Proteomes" id="UP000445000"/>
    </source>
</evidence>
<dbReference type="InterPro" id="IPR050237">
    <property type="entry name" value="ATP-dep_AMP-bd_enzyme"/>
</dbReference>
<evidence type="ECO:0000256" key="6">
    <source>
        <dbReference type="ARBA" id="ARBA00039545"/>
    </source>
</evidence>
<evidence type="ECO:0000259" key="9">
    <source>
        <dbReference type="Pfam" id="PF13193"/>
    </source>
</evidence>
<evidence type="ECO:0000256" key="2">
    <source>
        <dbReference type="ARBA" id="ARBA00005005"/>
    </source>
</evidence>
<gene>
    <name evidence="10" type="ORF">GCM10011487_07110</name>
</gene>
<organism evidence="10 11">
    <name type="scientific">Steroidobacter agaridevorans</name>
    <dbReference type="NCBI Taxonomy" id="2695856"/>
    <lineage>
        <taxon>Bacteria</taxon>
        <taxon>Pseudomonadati</taxon>
        <taxon>Pseudomonadota</taxon>
        <taxon>Gammaproteobacteria</taxon>
        <taxon>Steroidobacterales</taxon>
        <taxon>Steroidobacteraceae</taxon>
        <taxon>Steroidobacter</taxon>
    </lineage>
</organism>
<dbReference type="GO" id="GO:0004467">
    <property type="term" value="F:long-chain fatty acid-CoA ligase activity"/>
    <property type="evidence" value="ECO:0007669"/>
    <property type="project" value="UniProtKB-EC"/>
</dbReference>